<accession>A0A926E5V0</accession>
<keyword evidence="3 7" id="KW-0238">DNA-binding</keyword>
<keyword evidence="11" id="KW-1185">Reference proteome</keyword>
<comment type="caution">
    <text evidence="10">The sequence shown here is derived from an EMBL/GenBank/DDBJ whole genome shotgun (WGS) entry which is preliminary data.</text>
</comment>
<reference evidence="10" key="1">
    <citation type="submission" date="2020-08" db="EMBL/GenBank/DDBJ databases">
        <title>Genome public.</title>
        <authorList>
            <person name="Liu C."/>
            <person name="Sun Q."/>
        </authorList>
    </citation>
    <scope>NUCLEOTIDE SEQUENCE</scope>
    <source>
        <strain evidence="10">NSJ-33</strain>
    </source>
</reference>
<dbReference type="PANTHER" id="PTHR48111:SF43">
    <property type="entry name" value="STAGE 0 SPORULATION PROTEIN A HOMOLOG"/>
    <property type="match status" value="1"/>
</dbReference>
<evidence type="ECO:0000256" key="6">
    <source>
        <dbReference type="PROSITE-ProRule" id="PRU00169"/>
    </source>
</evidence>
<keyword evidence="2" id="KW-0805">Transcription regulation</keyword>
<sequence length="225" mass="25648">MYKILIVEDDLTIARVLDERLQSWGYAVQTVSDFSRVLEDFLSFDPQLVLLDISLPYYNGYHWCQEIRRLSKVPIIFISSAGDNMNLIMAINMGGDDFIPKPFELDVAVAKIQALLRRTYSFGGQVNVIEHGGAVLNLGDASLSCGNRKIELSKNEFKILQLLLENKGKTVSRDAIMKRLWESDSFIDDNTLTVNMTRLRKRLLELGLQDFIHTKKGLGYLIENE</sequence>
<evidence type="ECO:0000259" key="8">
    <source>
        <dbReference type="PROSITE" id="PS50110"/>
    </source>
</evidence>
<feature type="DNA-binding region" description="OmpR/PhoB-type" evidence="7">
    <location>
        <begin position="126"/>
        <end position="224"/>
    </location>
</feature>
<dbReference type="GO" id="GO:0006355">
    <property type="term" value="P:regulation of DNA-templated transcription"/>
    <property type="evidence" value="ECO:0007669"/>
    <property type="project" value="InterPro"/>
</dbReference>
<dbReference type="Proteomes" id="UP000610760">
    <property type="component" value="Unassembled WGS sequence"/>
</dbReference>
<dbReference type="InterPro" id="IPR001867">
    <property type="entry name" value="OmpR/PhoB-type_DNA-bd"/>
</dbReference>
<dbReference type="GO" id="GO:0005829">
    <property type="term" value="C:cytosol"/>
    <property type="evidence" value="ECO:0007669"/>
    <property type="project" value="TreeGrafter"/>
</dbReference>
<dbReference type="GO" id="GO:0000976">
    <property type="term" value="F:transcription cis-regulatory region binding"/>
    <property type="evidence" value="ECO:0007669"/>
    <property type="project" value="TreeGrafter"/>
</dbReference>
<dbReference type="InterPro" id="IPR011006">
    <property type="entry name" value="CheY-like_superfamily"/>
</dbReference>
<gene>
    <name evidence="10" type="ORF">H8710_08425</name>
</gene>
<evidence type="ECO:0000256" key="1">
    <source>
        <dbReference type="ARBA" id="ARBA00018672"/>
    </source>
</evidence>
<evidence type="ECO:0000313" key="10">
    <source>
        <dbReference type="EMBL" id="MBC8560090.1"/>
    </source>
</evidence>
<dbReference type="InterPro" id="IPR039420">
    <property type="entry name" value="WalR-like"/>
</dbReference>
<feature type="modified residue" description="4-aspartylphosphate" evidence="6">
    <location>
        <position position="52"/>
    </location>
</feature>
<dbReference type="Gene3D" id="3.40.50.2300">
    <property type="match status" value="1"/>
</dbReference>
<feature type="domain" description="Response regulatory" evidence="8">
    <location>
        <begin position="3"/>
        <end position="116"/>
    </location>
</feature>
<dbReference type="SMART" id="SM00862">
    <property type="entry name" value="Trans_reg_C"/>
    <property type="match status" value="1"/>
</dbReference>
<dbReference type="GO" id="GO:0000156">
    <property type="term" value="F:phosphorelay response regulator activity"/>
    <property type="evidence" value="ECO:0007669"/>
    <property type="project" value="TreeGrafter"/>
</dbReference>
<dbReference type="RefSeq" id="WP_249295045.1">
    <property type="nucleotide sequence ID" value="NZ_JACRSV010000002.1"/>
</dbReference>
<evidence type="ECO:0000256" key="3">
    <source>
        <dbReference type="ARBA" id="ARBA00023125"/>
    </source>
</evidence>
<dbReference type="AlphaFoldDB" id="A0A926E5V0"/>
<dbReference type="EMBL" id="JACRSV010000002">
    <property type="protein sequence ID" value="MBC8560090.1"/>
    <property type="molecule type" value="Genomic_DNA"/>
</dbReference>
<evidence type="ECO:0000256" key="7">
    <source>
        <dbReference type="PROSITE-ProRule" id="PRU01091"/>
    </source>
</evidence>
<feature type="domain" description="OmpR/PhoB-type" evidence="9">
    <location>
        <begin position="126"/>
        <end position="224"/>
    </location>
</feature>
<dbReference type="PROSITE" id="PS50110">
    <property type="entry name" value="RESPONSE_REGULATORY"/>
    <property type="match status" value="1"/>
</dbReference>
<dbReference type="SUPFAM" id="SSF46894">
    <property type="entry name" value="C-terminal effector domain of the bipartite response regulators"/>
    <property type="match status" value="1"/>
</dbReference>
<protein>
    <recommendedName>
        <fullName evidence="1">Stage 0 sporulation protein A homolog</fullName>
    </recommendedName>
</protein>
<dbReference type="GO" id="GO:0032993">
    <property type="term" value="C:protein-DNA complex"/>
    <property type="evidence" value="ECO:0007669"/>
    <property type="project" value="TreeGrafter"/>
</dbReference>
<dbReference type="Gene3D" id="1.10.10.10">
    <property type="entry name" value="Winged helix-like DNA-binding domain superfamily/Winged helix DNA-binding domain"/>
    <property type="match status" value="1"/>
</dbReference>
<dbReference type="InterPro" id="IPR001789">
    <property type="entry name" value="Sig_transdc_resp-reg_receiver"/>
</dbReference>
<dbReference type="CDD" id="cd18159">
    <property type="entry name" value="REC_OmpR_NsrR-like"/>
    <property type="match status" value="1"/>
</dbReference>
<dbReference type="PANTHER" id="PTHR48111">
    <property type="entry name" value="REGULATOR OF RPOS"/>
    <property type="match status" value="1"/>
</dbReference>
<dbReference type="CDD" id="cd00383">
    <property type="entry name" value="trans_reg_C"/>
    <property type="match status" value="1"/>
</dbReference>
<dbReference type="Pfam" id="PF00486">
    <property type="entry name" value="Trans_reg_C"/>
    <property type="match status" value="1"/>
</dbReference>
<evidence type="ECO:0000313" key="11">
    <source>
        <dbReference type="Proteomes" id="UP000610760"/>
    </source>
</evidence>
<evidence type="ECO:0000256" key="5">
    <source>
        <dbReference type="ARBA" id="ARBA00024867"/>
    </source>
</evidence>
<dbReference type="Pfam" id="PF00072">
    <property type="entry name" value="Response_reg"/>
    <property type="match status" value="1"/>
</dbReference>
<comment type="function">
    <text evidence="5">May play the central regulatory role in sporulation. It may be an element of the effector pathway responsible for the activation of sporulation genes in response to nutritional stress. Spo0A may act in concert with spo0H (a sigma factor) to control the expression of some genes that are critical to the sporulation process.</text>
</comment>
<proteinExistence type="predicted"/>
<dbReference type="SMART" id="SM00448">
    <property type="entry name" value="REC"/>
    <property type="match status" value="1"/>
</dbReference>
<organism evidence="10 11">
    <name type="scientific">Fumia xinanensis</name>
    <dbReference type="NCBI Taxonomy" id="2763659"/>
    <lineage>
        <taxon>Bacteria</taxon>
        <taxon>Bacillati</taxon>
        <taxon>Bacillota</taxon>
        <taxon>Clostridia</taxon>
        <taxon>Eubacteriales</taxon>
        <taxon>Oscillospiraceae</taxon>
        <taxon>Fumia</taxon>
    </lineage>
</organism>
<dbReference type="InterPro" id="IPR036388">
    <property type="entry name" value="WH-like_DNA-bd_sf"/>
</dbReference>
<evidence type="ECO:0000256" key="2">
    <source>
        <dbReference type="ARBA" id="ARBA00023015"/>
    </source>
</evidence>
<evidence type="ECO:0000259" key="9">
    <source>
        <dbReference type="PROSITE" id="PS51755"/>
    </source>
</evidence>
<keyword evidence="6" id="KW-0597">Phosphoprotein</keyword>
<dbReference type="PROSITE" id="PS51755">
    <property type="entry name" value="OMPR_PHOB"/>
    <property type="match status" value="1"/>
</dbReference>
<keyword evidence="4" id="KW-0804">Transcription</keyword>
<dbReference type="SUPFAM" id="SSF52172">
    <property type="entry name" value="CheY-like"/>
    <property type="match status" value="1"/>
</dbReference>
<name>A0A926E5V0_9FIRM</name>
<dbReference type="InterPro" id="IPR016032">
    <property type="entry name" value="Sig_transdc_resp-reg_C-effctor"/>
</dbReference>
<evidence type="ECO:0000256" key="4">
    <source>
        <dbReference type="ARBA" id="ARBA00023163"/>
    </source>
</evidence>